<keyword evidence="6" id="KW-0804">Transcription</keyword>
<dbReference type="Pfam" id="PF01475">
    <property type="entry name" value="FUR"/>
    <property type="match status" value="1"/>
</dbReference>
<accession>A0ABR9VW75</accession>
<gene>
    <name evidence="7" type="ORF">IQ217_17550</name>
</gene>
<keyword evidence="8" id="KW-1185">Reference proteome</keyword>
<dbReference type="PANTHER" id="PTHR33202">
    <property type="entry name" value="ZINC UPTAKE REGULATION PROTEIN"/>
    <property type="match status" value="1"/>
</dbReference>
<keyword evidence="4" id="KW-0805">Transcription regulation</keyword>
<sequence length="138" mass="15439">MSLPAPSLAVRLESLTVNQRLVLQALQRETEPLSAQALFTKLRETKKIGLATVYRALDALKLAGFIQHQATMTGELLYQTLEQDQHCLTCLQCGESFPIQGCPVQSLEENLQANYSFRIYYHTLEFFGLCQLCAKGNG</sequence>
<dbReference type="CDD" id="cd07153">
    <property type="entry name" value="Fur_like"/>
    <property type="match status" value="1"/>
</dbReference>
<dbReference type="InterPro" id="IPR036388">
    <property type="entry name" value="WH-like_DNA-bd_sf"/>
</dbReference>
<dbReference type="Gene3D" id="1.10.10.10">
    <property type="entry name" value="Winged helix-like DNA-binding domain superfamily/Winged helix DNA-binding domain"/>
    <property type="match status" value="1"/>
</dbReference>
<evidence type="ECO:0000256" key="1">
    <source>
        <dbReference type="ARBA" id="ARBA00007957"/>
    </source>
</evidence>
<evidence type="ECO:0000313" key="8">
    <source>
        <dbReference type="Proteomes" id="UP000658720"/>
    </source>
</evidence>
<protein>
    <submittedName>
        <fullName evidence="7">Transcriptional repressor</fullName>
    </submittedName>
</protein>
<keyword evidence="3" id="KW-0862">Zinc</keyword>
<dbReference type="InterPro" id="IPR002481">
    <property type="entry name" value="FUR"/>
</dbReference>
<dbReference type="InterPro" id="IPR043135">
    <property type="entry name" value="Fur_C"/>
</dbReference>
<dbReference type="InterPro" id="IPR036390">
    <property type="entry name" value="WH_DNA-bd_sf"/>
</dbReference>
<dbReference type="PANTHER" id="PTHR33202:SF19">
    <property type="entry name" value="FERRIC UPTAKE REGULATION PROTEIN"/>
    <property type="match status" value="1"/>
</dbReference>
<reference evidence="7 8" key="1">
    <citation type="submission" date="2020-10" db="EMBL/GenBank/DDBJ databases">
        <authorList>
            <person name="Castelo-Branco R."/>
            <person name="Eusebio N."/>
            <person name="Adriana R."/>
            <person name="Vieira A."/>
            <person name="Brugerolle De Fraissinette N."/>
            <person name="Rezende De Castro R."/>
            <person name="Schneider M.P."/>
            <person name="Vasconcelos V."/>
            <person name="Leao P.N."/>
        </authorList>
    </citation>
    <scope>NUCLEOTIDE SEQUENCE [LARGE SCALE GENOMIC DNA]</scope>
    <source>
        <strain evidence="7 8">LEGE 00031</strain>
    </source>
</reference>
<evidence type="ECO:0000313" key="7">
    <source>
        <dbReference type="EMBL" id="MBE9255605.1"/>
    </source>
</evidence>
<comment type="similarity">
    <text evidence="1">Belongs to the Fur family.</text>
</comment>
<keyword evidence="5" id="KW-0238">DNA-binding</keyword>
<dbReference type="RefSeq" id="WP_194021061.1">
    <property type="nucleotide sequence ID" value="NZ_JADEVV010000073.1"/>
</dbReference>
<evidence type="ECO:0000256" key="2">
    <source>
        <dbReference type="ARBA" id="ARBA00022491"/>
    </source>
</evidence>
<name>A0ABR9VW75_9SYNC</name>
<dbReference type="Gene3D" id="3.30.1490.190">
    <property type="match status" value="1"/>
</dbReference>
<organism evidence="7 8">
    <name type="scientific">Synechocystis salina LEGE 00031</name>
    <dbReference type="NCBI Taxonomy" id="1828736"/>
    <lineage>
        <taxon>Bacteria</taxon>
        <taxon>Bacillati</taxon>
        <taxon>Cyanobacteriota</taxon>
        <taxon>Cyanophyceae</taxon>
        <taxon>Synechococcales</taxon>
        <taxon>Merismopediaceae</taxon>
        <taxon>Synechocystis</taxon>
    </lineage>
</organism>
<evidence type="ECO:0000256" key="4">
    <source>
        <dbReference type="ARBA" id="ARBA00023015"/>
    </source>
</evidence>
<keyword evidence="2" id="KW-0678">Repressor</keyword>
<evidence type="ECO:0000256" key="5">
    <source>
        <dbReference type="ARBA" id="ARBA00023125"/>
    </source>
</evidence>
<comment type="caution">
    <text evidence="7">The sequence shown here is derived from an EMBL/GenBank/DDBJ whole genome shotgun (WGS) entry which is preliminary data.</text>
</comment>
<dbReference type="EMBL" id="JADEVV010000073">
    <property type="protein sequence ID" value="MBE9255605.1"/>
    <property type="molecule type" value="Genomic_DNA"/>
</dbReference>
<dbReference type="SUPFAM" id="SSF46785">
    <property type="entry name" value="Winged helix' DNA-binding domain"/>
    <property type="match status" value="1"/>
</dbReference>
<dbReference type="Proteomes" id="UP000658720">
    <property type="component" value="Unassembled WGS sequence"/>
</dbReference>
<evidence type="ECO:0000256" key="3">
    <source>
        <dbReference type="ARBA" id="ARBA00022833"/>
    </source>
</evidence>
<evidence type="ECO:0000256" key="6">
    <source>
        <dbReference type="ARBA" id="ARBA00023163"/>
    </source>
</evidence>
<proteinExistence type="inferred from homology"/>